<protein>
    <submittedName>
        <fullName evidence="1">Uncharacterized protein</fullName>
    </submittedName>
</protein>
<dbReference type="Proteomes" id="UP000074561">
    <property type="component" value="Chromosome"/>
</dbReference>
<proteinExistence type="predicted"/>
<dbReference type="EMBL" id="CP013234">
    <property type="protein sequence ID" value="AMP07027.1"/>
    <property type="molecule type" value="Genomic_DNA"/>
</dbReference>
<dbReference type="AlphaFoldDB" id="A0A127QAD5"/>
<evidence type="ECO:0000313" key="1">
    <source>
        <dbReference type="EMBL" id="AMP07027.1"/>
    </source>
</evidence>
<gene>
    <name evidence="1" type="ORF">CPter91_4728</name>
</gene>
<sequence>MVNRRMFFGEIEGAVRNNPLCVNLEAAADCAWQYGALGRNAFGKPGTAINRLRNIQASSSASDKNS</sequence>
<organism evidence="1 2">
    <name type="scientific">Collimonas pratensis</name>
    <dbReference type="NCBI Taxonomy" id="279113"/>
    <lineage>
        <taxon>Bacteria</taxon>
        <taxon>Pseudomonadati</taxon>
        <taxon>Pseudomonadota</taxon>
        <taxon>Betaproteobacteria</taxon>
        <taxon>Burkholderiales</taxon>
        <taxon>Oxalobacteraceae</taxon>
        <taxon>Collimonas</taxon>
    </lineage>
</organism>
<accession>A0A127QAD5</accession>
<dbReference type="PATRIC" id="fig|279113.9.peg.4685"/>
<name>A0A127QAD5_9BURK</name>
<dbReference type="KEGG" id="cpra:CPter91_4728"/>
<reference evidence="1 2" key="1">
    <citation type="submission" date="2015-11" db="EMBL/GenBank/DDBJ databases">
        <title>Exploring the genomic traits of fungus-feeding bacterial genus Collimonas.</title>
        <authorList>
            <person name="Song C."/>
            <person name="Schmidt R."/>
            <person name="de Jager V."/>
            <person name="Krzyzanowska D."/>
            <person name="Jongedijk E."/>
            <person name="Cankar K."/>
            <person name="Beekwilder J."/>
            <person name="van Veen A."/>
            <person name="de Boer W."/>
            <person name="van Veen J.A."/>
            <person name="Garbeva P."/>
        </authorList>
    </citation>
    <scope>NUCLEOTIDE SEQUENCE [LARGE SCALE GENOMIC DNA]</scope>
    <source>
        <strain evidence="1 2">Ter91</strain>
    </source>
</reference>
<evidence type="ECO:0000313" key="2">
    <source>
        <dbReference type="Proteomes" id="UP000074561"/>
    </source>
</evidence>